<dbReference type="AlphaFoldDB" id="A0AAV9NC78"/>
<evidence type="ECO:0000256" key="1">
    <source>
        <dbReference type="SAM" id="MobiDB-lite"/>
    </source>
</evidence>
<dbReference type="GO" id="GO:0051301">
    <property type="term" value="P:cell division"/>
    <property type="evidence" value="ECO:0007669"/>
    <property type="project" value="TreeGrafter"/>
</dbReference>
<dbReference type="GO" id="GO:0005886">
    <property type="term" value="C:plasma membrane"/>
    <property type="evidence" value="ECO:0007669"/>
    <property type="project" value="TreeGrafter"/>
</dbReference>
<gene>
    <name evidence="3" type="ORF">LTR84_001285</name>
</gene>
<proteinExistence type="predicted"/>
<feature type="region of interest" description="Disordered" evidence="1">
    <location>
        <begin position="485"/>
        <end position="514"/>
    </location>
</feature>
<dbReference type="InterPro" id="IPR045036">
    <property type="entry name" value="Spartin-like"/>
</dbReference>
<dbReference type="Pfam" id="PF06911">
    <property type="entry name" value="Senescence"/>
    <property type="match status" value="1"/>
</dbReference>
<dbReference type="PANTHER" id="PTHR21068:SF43">
    <property type="entry name" value="SPARTIN"/>
    <property type="match status" value="1"/>
</dbReference>
<dbReference type="PANTHER" id="PTHR21068">
    <property type="entry name" value="SPARTIN"/>
    <property type="match status" value="1"/>
</dbReference>
<keyword evidence="4" id="KW-1185">Reference proteome</keyword>
<dbReference type="InterPro" id="IPR009686">
    <property type="entry name" value="Senescence/spartin_C"/>
</dbReference>
<protein>
    <recommendedName>
        <fullName evidence="2">Senescence domain-containing protein</fullName>
    </recommendedName>
</protein>
<sequence length="548" mass="57862">MSAGHSEPQVLFSVNNITAYAVQNGEEHLVTTSGPQTMSLLMVPTASPFADLSSTDPSSSAPEEDFYLHLHLPPELDLSLPASTQVYHKPPSSYLIPRWDLGPDAGAFIRIQFPSVGHGPGKVTQEEVDTFETILAQCTAFLERASAPPKGYKQYDPQEYQPGEGYIGSSKPGKEQQALVQQNHGQIVLIDEENGSVIGELTDSYNVVESNAIKPGSKSKSDAIAPYMYGQKLICFPAPVQIQLPEEGSGNQIRVDNVSEHYLEMAKHPAYAKSTIVQSSATASRLLVTGSTYIAKAMTSGADSFQKKTQPNPKPMTFSPATHDRIRQIHSFTQGAVGISAKTVGQLGKYAQNFGASLARKGERSKKEPGKDYKPGVLNKSMIAFSTIADGIDHAGRQLLASSSAAATNVVGHKYGAEAGNVASGLAGGVKNVGLVYIDAMGVSRRAVIKSVAKGMVVGRMPNGQQLIVGGGDGGVVPAEARPALGEKRNDSYSSDLYGGASQPGVNRPGYGVEGYGNAATLPPAYSSGAIGEPLGSTLQGQNVREKR</sequence>
<dbReference type="RefSeq" id="XP_064707168.1">
    <property type="nucleotide sequence ID" value="XM_064844910.1"/>
</dbReference>
<evidence type="ECO:0000313" key="3">
    <source>
        <dbReference type="EMBL" id="KAK5054395.1"/>
    </source>
</evidence>
<reference evidence="3 4" key="1">
    <citation type="submission" date="2023-08" db="EMBL/GenBank/DDBJ databases">
        <title>Black Yeasts Isolated from many extreme environments.</title>
        <authorList>
            <person name="Coleine C."/>
            <person name="Stajich J.E."/>
            <person name="Selbmann L."/>
        </authorList>
    </citation>
    <scope>NUCLEOTIDE SEQUENCE [LARGE SCALE GENOMIC DNA]</scope>
    <source>
        <strain evidence="3 4">CCFEE 5792</strain>
    </source>
</reference>
<accession>A0AAV9NC78</accession>
<organism evidence="3 4">
    <name type="scientific">Exophiala bonariae</name>
    <dbReference type="NCBI Taxonomy" id="1690606"/>
    <lineage>
        <taxon>Eukaryota</taxon>
        <taxon>Fungi</taxon>
        <taxon>Dikarya</taxon>
        <taxon>Ascomycota</taxon>
        <taxon>Pezizomycotina</taxon>
        <taxon>Eurotiomycetes</taxon>
        <taxon>Chaetothyriomycetidae</taxon>
        <taxon>Chaetothyriales</taxon>
        <taxon>Herpotrichiellaceae</taxon>
        <taxon>Exophiala</taxon>
    </lineage>
</organism>
<evidence type="ECO:0000259" key="2">
    <source>
        <dbReference type="Pfam" id="PF06911"/>
    </source>
</evidence>
<comment type="caution">
    <text evidence="3">The sequence shown here is derived from an EMBL/GenBank/DDBJ whole genome shotgun (WGS) entry which is preliminary data.</text>
</comment>
<dbReference type="EMBL" id="JAVRRD010000010">
    <property type="protein sequence ID" value="KAK5054395.1"/>
    <property type="molecule type" value="Genomic_DNA"/>
</dbReference>
<name>A0AAV9NC78_9EURO</name>
<evidence type="ECO:0000313" key="4">
    <source>
        <dbReference type="Proteomes" id="UP001358417"/>
    </source>
</evidence>
<dbReference type="GeneID" id="89969506"/>
<dbReference type="Proteomes" id="UP001358417">
    <property type="component" value="Unassembled WGS sequence"/>
</dbReference>
<feature type="domain" description="Senescence" evidence="2">
    <location>
        <begin position="274"/>
        <end position="454"/>
    </location>
</feature>